<gene>
    <name evidence="2" type="ORF">PSEWESI4_01973</name>
</gene>
<evidence type="ECO:0000313" key="2">
    <source>
        <dbReference type="EMBL" id="CAD5107699.1"/>
    </source>
</evidence>
<dbReference type="Proteomes" id="UP000583387">
    <property type="component" value="Unassembled WGS sequence"/>
</dbReference>
<evidence type="ECO:0000313" key="3">
    <source>
        <dbReference type="Proteomes" id="UP000583387"/>
    </source>
</evidence>
<proteinExistence type="predicted"/>
<dbReference type="AlphaFoldDB" id="A0A7U7EME7"/>
<reference evidence="2 3" key="1">
    <citation type="submission" date="2020-08" db="EMBL/GenBank/DDBJ databases">
        <authorList>
            <person name="Criscuolo A."/>
        </authorList>
    </citation>
    <scope>NUCLEOTIDE SEQUENCE [LARGE SCALE GENOMIC DNA]</scope>
    <source>
        <strain evidence="2">CIP111764</strain>
    </source>
</reference>
<evidence type="ECO:0008006" key="4">
    <source>
        <dbReference type="Google" id="ProtNLM"/>
    </source>
</evidence>
<sequence length="113" mass="12881">MSKTIKIAYATTAEESLVSQLHHLVPYHGVELAQARLAALIHTLEERLKAHPLAAPVCEQAALLGVLHYRELNLEEFRILYQYDEAASLVMVALVLRQRQSIEKQLIDYCLMR</sequence>
<dbReference type="RefSeq" id="WP_187671039.1">
    <property type="nucleotide sequence ID" value="NZ_CAJFCI010000039.1"/>
</dbReference>
<name>A0A7U7EME7_9GAMM</name>
<keyword evidence="1" id="KW-1277">Toxin-antitoxin system</keyword>
<dbReference type="EMBL" id="CAJFCI010000039">
    <property type="protein sequence ID" value="CAD5107699.1"/>
    <property type="molecule type" value="Genomic_DNA"/>
</dbReference>
<organism evidence="2 3">
    <name type="scientific">Zestomonas carbonaria</name>
    <dbReference type="NCBI Taxonomy" id="2762745"/>
    <lineage>
        <taxon>Bacteria</taxon>
        <taxon>Pseudomonadati</taxon>
        <taxon>Pseudomonadota</taxon>
        <taxon>Gammaproteobacteria</taxon>
        <taxon>Pseudomonadales</taxon>
        <taxon>Pseudomonadaceae</taxon>
        <taxon>Zestomonas</taxon>
    </lineage>
</organism>
<dbReference type="InterPro" id="IPR007712">
    <property type="entry name" value="RelE/ParE_toxin"/>
</dbReference>
<evidence type="ECO:0000256" key="1">
    <source>
        <dbReference type="ARBA" id="ARBA00022649"/>
    </source>
</evidence>
<comment type="caution">
    <text evidence="2">The sequence shown here is derived from an EMBL/GenBank/DDBJ whole genome shotgun (WGS) entry which is preliminary data.</text>
</comment>
<protein>
    <recommendedName>
        <fullName evidence="4">Type II toxin-antitoxin system RelE/ParE family toxin</fullName>
    </recommendedName>
</protein>
<accession>A0A7U7EME7</accession>
<keyword evidence="3" id="KW-1185">Reference proteome</keyword>
<dbReference type="Pfam" id="PF05016">
    <property type="entry name" value="ParE_toxin"/>
    <property type="match status" value="1"/>
</dbReference>
<dbReference type="InterPro" id="IPR035093">
    <property type="entry name" value="RelE/ParE_toxin_dom_sf"/>
</dbReference>
<dbReference type="Gene3D" id="3.30.2310.20">
    <property type="entry name" value="RelE-like"/>
    <property type="match status" value="1"/>
</dbReference>